<feature type="compositionally biased region" description="Pro residues" evidence="1">
    <location>
        <begin position="287"/>
        <end position="297"/>
    </location>
</feature>
<dbReference type="Proteomes" id="UP000010552">
    <property type="component" value="Unassembled WGS sequence"/>
</dbReference>
<organism evidence="2 3">
    <name type="scientific">Pteropus alecto</name>
    <name type="common">Black flying fox</name>
    <dbReference type="NCBI Taxonomy" id="9402"/>
    <lineage>
        <taxon>Eukaryota</taxon>
        <taxon>Metazoa</taxon>
        <taxon>Chordata</taxon>
        <taxon>Craniata</taxon>
        <taxon>Vertebrata</taxon>
        <taxon>Euteleostomi</taxon>
        <taxon>Mammalia</taxon>
        <taxon>Eutheria</taxon>
        <taxon>Laurasiatheria</taxon>
        <taxon>Chiroptera</taxon>
        <taxon>Yinpterochiroptera</taxon>
        <taxon>Pteropodoidea</taxon>
        <taxon>Pteropodidae</taxon>
        <taxon>Pteropodinae</taxon>
        <taxon>Pteropus</taxon>
    </lineage>
</organism>
<sequence length="317" mass="33105">MRSKIAHRGSCRRQASQQLQLGAGSSIPKENKFQLGMSSSDEQPGLNLHLNRVTSGPSLGCGNREEEEEASGPASRSVSPSTRSRPVGDGAAAACSVKGISPSADEHGACRPQNVAVGSGSSRPPGSCVAAANVSLLSCGKGLDVGPFETQLLPPQEQVPADPKPSVFLDAPEPSSLESEGNSARRDGATAAAAICVAGRGSPGDAFENRQEEGSGGDGEANRSGAQRHQQRRRRPTRDRIVRLPETAAAAVTHRWRDTRTPVAEGLQIRNPIWGSFRDIPTDSKPPTRPQPSPDPPGQLSLASTCPRPGKGGREAV</sequence>
<accession>L5JYF3</accession>
<feature type="region of interest" description="Disordered" evidence="1">
    <location>
        <begin position="253"/>
        <end position="317"/>
    </location>
</feature>
<gene>
    <name evidence="2" type="ORF">PAL_GLEAN10024601</name>
</gene>
<evidence type="ECO:0000313" key="3">
    <source>
        <dbReference type="Proteomes" id="UP000010552"/>
    </source>
</evidence>
<name>L5JYF3_PTEAL</name>
<evidence type="ECO:0000256" key="1">
    <source>
        <dbReference type="SAM" id="MobiDB-lite"/>
    </source>
</evidence>
<proteinExistence type="predicted"/>
<dbReference type="PANTHER" id="PTHR47166">
    <property type="entry name" value="ZINC FINGER PROTEIN 831"/>
    <property type="match status" value="1"/>
</dbReference>
<dbReference type="EMBL" id="KB031072">
    <property type="protein sequence ID" value="ELK04355.1"/>
    <property type="molecule type" value="Genomic_DNA"/>
</dbReference>
<feature type="region of interest" description="Disordered" evidence="1">
    <location>
        <begin position="145"/>
        <end position="240"/>
    </location>
</feature>
<keyword evidence="3" id="KW-1185">Reference proteome</keyword>
<reference evidence="3" key="1">
    <citation type="journal article" date="2013" name="Science">
        <title>Comparative analysis of bat genomes provides insight into the evolution of flight and immunity.</title>
        <authorList>
            <person name="Zhang G."/>
            <person name="Cowled C."/>
            <person name="Shi Z."/>
            <person name="Huang Z."/>
            <person name="Bishop-Lilly K.A."/>
            <person name="Fang X."/>
            <person name="Wynne J.W."/>
            <person name="Xiong Z."/>
            <person name="Baker M.L."/>
            <person name="Zhao W."/>
            <person name="Tachedjian M."/>
            <person name="Zhu Y."/>
            <person name="Zhou P."/>
            <person name="Jiang X."/>
            <person name="Ng J."/>
            <person name="Yang L."/>
            <person name="Wu L."/>
            <person name="Xiao J."/>
            <person name="Feng Y."/>
            <person name="Chen Y."/>
            <person name="Sun X."/>
            <person name="Zhang Y."/>
            <person name="Marsh G.A."/>
            <person name="Crameri G."/>
            <person name="Broder C.C."/>
            <person name="Frey K.G."/>
            <person name="Wang L.F."/>
            <person name="Wang J."/>
        </authorList>
    </citation>
    <scope>NUCLEOTIDE SEQUENCE [LARGE SCALE GENOMIC DNA]</scope>
</reference>
<feature type="compositionally biased region" description="Basic residues" evidence="1">
    <location>
        <begin position="1"/>
        <end position="11"/>
    </location>
</feature>
<evidence type="ECO:0000313" key="2">
    <source>
        <dbReference type="EMBL" id="ELK04355.1"/>
    </source>
</evidence>
<dbReference type="AlphaFoldDB" id="L5JYF3"/>
<feature type="region of interest" description="Disordered" evidence="1">
    <location>
        <begin position="1"/>
        <end position="127"/>
    </location>
</feature>
<dbReference type="STRING" id="9402.L5JYF3"/>
<feature type="compositionally biased region" description="Low complexity" evidence="1">
    <location>
        <begin position="75"/>
        <end position="87"/>
    </location>
</feature>
<protein>
    <submittedName>
        <fullName evidence="2">Zinc finger protein 831</fullName>
    </submittedName>
</protein>
<dbReference type="PANTHER" id="PTHR47166:SF1">
    <property type="entry name" value="ZINC FINGER PROTEIN 831"/>
    <property type="match status" value="1"/>
</dbReference>
<dbReference type="InParanoid" id="L5JYF3"/>